<feature type="transmembrane region" description="Helical" evidence="1">
    <location>
        <begin position="44"/>
        <end position="65"/>
    </location>
</feature>
<sequence>MMAEPILSISRMQETLGYAGLLPPAACLLLPLACGPDYYWTALALLYFYLASILSFLGGLWWGLASSRPSTPRWTPVAAVLPPLAVSASFVPWLVGWSWPKPSLAVLSLALILSPLVDRAIVGGHAGATDWNRLRRRLSIGLGVSGLAFAFI</sequence>
<gene>
    <name evidence="2" type="ORF">GCM10009115_34710</name>
</gene>
<organism evidence="2 3">
    <name type="scientific">Sphingopyxis soli</name>
    <dbReference type="NCBI Taxonomy" id="592051"/>
    <lineage>
        <taxon>Bacteria</taxon>
        <taxon>Pseudomonadati</taxon>
        <taxon>Pseudomonadota</taxon>
        <taxon>Alphaproteobacteria</taxon>
        <taxon>Sphingomonadales</taxon>
        <taxon>Sphingomonadaceae</taxon>
        <taxon>Sphingopyxis</taxon>
    </lineage>
</organism>
<keyword evidence="1" id="KW-1133">Transmembrane helix</keyword>
<protein>
    <recommendedName>
        <fullName evidence="4">DUF3429 domain-containing protein</fullName>
    </recommendedName>
</protein>
<dbReference type="Pfam" id="PF11911">
    <property type="entry name" value="DUF3429"/>
    <property type="match status" value="1"/>
</dbReference>
<keyword evidence="1" id="KW-0812">Transmembrane</keyword>
<accession>A0ABP3XRG5</accession>
<evidence type="ECO:0000313" key="3">
    <source>
        <dbReference type="Proteomes" id="UP001500738"/>
    </source>
</evidence>
<dbReference type="EMBL" id="BAAAFE010000013">
    <property type="protein sequence ID" value="GAA0867310.1"/>
    <property type="molecule type" value="Genomic_DNA"/>
</dbReference>
<feature type="transmembrane region" description="Helical" evidence="1">
    <location>
        <begin position="77"/>
        <end position="97"/>
    </location>
</feature>
<name>A0ABP3XRG5_9SPHN</name>
<evidence type="ECO:0000256" key="1">
    <source>
        <dbReference type="SAM" id="Phobius"/>
    </source>
</evidence>
<proteinExistence type="predicted"/>
<feature type="transmembrane region" description="Helical" evidence="1">
    <location>
        <begin position="103"/>
        <end position="122"/>
    </location>
</feature>
<dbReference type="RefSeq" id="WP_343828369.1">
    <property type="nucleotide sequence ID" value="NZ_BAAAFE010000013.1"/>
</dbReference>
<keyword evidence="1" id="KW-0472">Membrane</keyword>
<dbReference type="Proteomes" id="UP001500738">
    <property type="component" value="Unassembled WGS sequence"/>
</dbReference>
<keyword evidence="3" id="KW-1185">Reference proteome</keyword>
<evidence type="ECO:0008006" key="4">
    <source>
        <dbReference type="Google" id="ProtNLM"/>
    </source>
</evidence>
<dbReference type="InterPro" id="IPR021836">
    <property type="entry name" value="DUF3429"/>
</dbReference>
<comment type="caution">
    <text evidence="2">The sequence shown here is derived from an EMBL/GenBank/DDBJ whole genome shotgun (WGS) entry which is preliminary data.</text>
</comment>
<reference evidence="3" key="1">
    <citation type="journal article" date="2019" name="Int. J. Syst. Evol. Microbiol.">
        <title>The Global Catalogue of Microorganisms (GCM) 10K type strain sequencing project: providing services to taxonomists for standard genome sequencing and annotation.</title>
        <authorList>
            <consortium name="The Broad Institute Genomics Platform"/>
            <consortium name="The Broad Institute Genome Sequencing Center for Infectious Disease"/>
            <person name="Wu L."/>
            <person name="Ma J."/>
        </authorList>
    </citation>
    <scope>NUCLEOTIDE SEQUENCE [LARGE SCALE GENOMIC DNA]</scope>
    <source>
        <strain evidence="3">JCM 15910</strain>
    </source>
</reference>
<evidence type="ECO:0000313" key="2">
    <source>
        <dbReference type="EMBL" id="GAA0867310.1"/>
    </source>
</evidence>